<evidence type="ECO:0000313" key="4">
    <source>
        <dbReference type="EnsemblPlants" id="OB03G42510.1"/>
    </source>
</evidence>
<feature type="domain" description="Ternary complex factor MIP1 leucine-zipper" evidence="3">
    <location>
        <begin position="104"/>
        <end position="184"/>
    </location>
</feature>
<evidence type="ECO:0000259" key="2">
    <source>
        <dbReference type="Pfam" id="PF04784"/>
    </source>
</evidence>
<reference evidence="4" key="1">
    <citation type="journal article" date="2013" name="Nat. Commun.">
        <title>Whole-genome sequencing of Oryza brachyantha reveals mechanisms underlying Oryza genome evolution.</title>
        <authorList>
            <person name="Chen J."/>
            <person name="Huang Q."/>
            <person name="Gao D."/>
            <person name="Wang J."/>
            <person name="Lang Y."/>
            <person name="Liu T."/>
            <person name="Li B."/>
            <person name="Bai Z."/>
            <person name="Luis Goicoechea J."/>
            <person name="Liang C."/>
            <person name="Chen C."/>
            <person name="Zhang W."/>
            <person name="Sun S."/>
            <person name="Liao Y."/>
            <person name="Zhang X."/>
            <person name="Yang L."/>
            <person name="Song C."/>
            <person name="Wang M."/>
            <person name="Shi J."/>
            <person name="Liu G."/>
            <person name="Liu J."/>
            <person name="Zhou H."/>
            <person name="Zhou W."/>
            <person name="Yu Q."/>
            <person name="An N."/>
            <person name="Chen Y."/>
            <person name="Cai Q."/>
            <person name="Wang B."/>
            <person name="Liu B."/>
            <person name="Min J."/>
            <person name="Huang Y."/>
            <person name="Wu H."/>
            <person name="Li Z."/>
            <person name="Zhang Y."/>
            <person name="Yin Y."/>
            <person name="Song W."/>
            <person name="Jiang J."/>
            <person name="Jackson S.A."/>
            <person name="Wing R.A."/>
            <person name="Wang J."/>
            <person name="Chen M."/>
        </authorList>
    </citation>
    <scope>NUCLEOTIDE SEQUENCE [LARGE SCALE GENOMIC DNA]</scope>
    <source>
        <strain evidence="4">cv. IRGC 101232</strain>
    </source>
</reference>
<evidence type="ECO:0000256" key="1">
    <source>
        <dbReference type="SAM" id="MobiDB-lite"/>
    </source>
</evidence>
<dbReference type="Pfam" id="PF14389">
    <property type="entry name" value="Lzipper-MIP1"/>
    <property type="match status" value="1"/>
</dbReference>
<evidence type="ECO:0008006" key="6">
    <source>
        <dbReference type="Google" id="ProtNLM"/>
    </source>
</evidence>
<accession>J3LT75</accession>
<reference evidence="4" key="2">
    <citation type="submission" date="2013-04" db="UniProtKB">
        <authorList>
            <consortium name="EnsemblPlants"/>
        </authorList>
    </citation>
    <scope>IDENTIFICATION</scope>
</reference>
<dbReference type="InterPro" id="IPR025757">
    <property type="entry name" value="MIP1_Leuzipper"/>
</dbReference>
<proteinExistence type="predicted"/>
<dbReference type="eggNOG" id="ENOG502QQYA">
    <property type="taxonomic scope" value="Eukaryota"/>
</dbReference>
<dbReference type="Gramene" id="OB03G42510.1">
    <property type="protein sequence ID" value="OB03G42510.1"/>
    <property type="gene ID" value="OB03G42510"/>
</dbReference>
<protein>
    <recommendedName>
        <fullName evidence="6">DUF547 domain-containing protein</fullName>
    </recommendedName>
</protein>
<dbReference type="PANTHER" id="PTHR23054">
    <property type="entry name" value="TERNARY COMPLEX FACTOR MIP1, LEUCINE-ZIPPER-RELATED"/>
    <property type="match status" value="1"/>
</dbReference>
<dbReference type="AlphaFoldDB" id="J3LT75"/>
<dbReference type="Proteomes" id="UP000006038">
    <property type="component" value="Chromosome 3"/>
</dbReference>
<feature type="region of interest" description="Disordered" evidence="1">
    <location>
        <begin position="187"/>
        <end position="251"/>
    </location>
</feature>
<feature type="domain" description="DUF547" evidence="2">
    <location>
        <begin position="457"/>
        <end position="594"/>
    </location>
</feature>
<dbReference type="InterPro" id="IPR006869">
    <property type="entry name" value="DUF547"/>
</dbReference>
<dbReference type="Pfam" id="PF04784">
    <property type="entry name" value="DUF547"/>
    <property type="match status" value="1"/>
</dbReference>
<dbReference type="HOGENOM" id="CLU_019670_3_0_1"/>
<keyword evidence="5" id="KW-1185">Reference proteome</keyword>
<dbReference type="PANTHER" id="PTHR23054:SF18">
    <property type="entry name" value="TERNARY COMPLEX FACTOR MIP1, LEUCINE-ZIPPER"/>
    <property type="match status" value="1"/>
</dbReference>
<sequence>MEVEAPEKKGHGAFAKAIKSFGSSERHKRSKRFVSLQFFCLFISVVANANNEIWMFIYGSDLEDMCAKDALYASDKTCIQPKPDAVKVKVKSDINTEVQPGRGAQSFLRKEILQLEKHLKDQQVMRGALEKALGPNAAPPVNVSNENPMPKATKELIREIATLELEVKNMEQYLLTLYRKAFEQQVPTFSPPDHRGAPKPPPPPAPARAAISLPVQLQKSPSVKASRKNNRPDAILRSSYPPPSSRTLNDPVTDCSTSGCSGRLGDSDALRCQSALSYRGICSSRISPSEDSLARALRSCHSQPFSFLEEGESTAAGVISLAEYLGTNVADHIPETPNNLSEEMVRCMAGVFCKLADPPLVHHGSSSSPTSSFSSTSAISPQYLGDIWSPNYKRESTLDSRLINPFHVEGLKEFSGPYNTMVEVPLICRDSRRLKEVEDLLQTYKLILYRLETVDLRRMTNEEKIAFWVNIHNALLMHAYLKYGVPQNNLKKTSLLVKASCKIAGRSINVAVIQSMVLGCNTHCPGQWLRTLLHPRIKSKVGKVGHVWQAFAVAQSEPLLRFALCSGSHSDPAVRVYTPKRLFHQLEAAKEEFIRATVGIWKEQKILLPKLVEAYAKDVKLSSQGLVDMVQRYLPETLRLAMQKCQQSRSSRIIEWVPHNLNFRYLLSRDLAFPHLN</sequence>
<dbReference type="EnsemblPlants" id="OB03G42510.1">
    <property type="protein sequence ID" value="OB03G42510.1"/>
    <property type="gene ID" value="OB03G42510"/>
</dbReference>
<name>J3LT75_ORYBR</name>
<evidence type="ECO:0000259" key="3">
    <source>
        <dbReference type="Pfam" id="PF14389"/>
    </source>
</evidence>
<dbReference type="OMA" id="RTAMQRC"/>
<evidence type="ECO:0000313" key="5">
    <source>
        <dbReference type="Proteomes" id="UP000006038"/>
    </source>
</evidence>
<organism evidence="4">
    <name type="scientific">Oryza brachyantha</name>
    <name type="common">malo sina</name>
    <dbReference type="NCBI Taxonomy" id="4533"/>
    <lineage>
        <taxon>Eukaryota</taxon>
        <taxon>Viridiplantae</taxon>
        <taxon>Streptophyta</taxon>
        <taxon>Embryophyta</taxon>
        <taxon>Tracheophyta</taxon>
        <taxon>Spermatophyta</taxon>
        <taxon>Magnoliopsida</taxon>
        <taxon>Liliopsida</taxon>
        <taxon>Poales</taxon>
        <taxon>Poaceae</taxon>
        <taxon>BOP clade</taxon>
        <taxon>Oryzoideae</taxon>
        <taxon>Oryzeae</taxon>
        <taxon>Oryzinae</taxon>
        <taxon>Oryza</taxon>
    </lineage>
</organism>